<protein>
    <submittedName>
        <fullName evidence="2 3">Uncharacterized protein</fullName>
    </submittedName>
</protein>
<proteinExistence type="predicted"/>
<dbReference type="EMBL" id="ADAS02000046">
    <property type="protein sequence ID" value="OAV93809.1"/>
    <property type="molecule type" value="Genomic_DNA"/>
</dbReference>
<sequence>MELIPEDPEISGLAATTQDMIKDIAGREETIRLCQEWIPRMELNEILERSMYHQGNSNKPQNTAAPPLHNNPARKFLTPDLRDWEGSYPSVQSRNSAAPPQQPPLQENMPYRGPQMPPPPAPPPSQPPLQVRQHPATIPQEVVQLFRHHPYQQPGGYNQQHQHPYPPTAHTYTDQYPPPPQGNWRGSERNWRRP</sequence>
<dbReference type="AlphaFoldDB" id="A0A180GN13"/>
<keyword evidence="4" id="KW-1185">Reference proteome</keyword>
<evidence type="ECO:0000313" key="2">
    <source>
        <dbReference type="EMBL" id="OAV93809.1"/>
    </source>
</evidence>
<feature type="compositionally biased region" description="Polar residues" evidence="1">
    <location>
        <begin position="53"/>
        <end position="64"/>
    </location>
</feature>
<dbReference type="EnsemblFungi" id="PTTG_27167-t43_1">
    <property type="protein sequence ID" value="PTTG_27167-t43_1-p1"/>
    <property type="gene ID" value="PTTG_27167"/>
</dbReference>
<reference evidence="3 4" key="3">
    <citation type="journal article" date="2017" name="G3 (Bethesda)">
        <title>Comparative analysis highlights variable genome content of wheat rusts and divergence of the mating loci.</title>
        <authorList>
            <person name="Cuomo C.A."/>
            <person name="Bakkeren G."/>
            <person name="Khalil H.B."/>
            <person name="Panwar V."/>
            <person name="Joly D."/>
            <person name="Linning R."/>
            <person name="Sakthikumar S."/>
            <person name="Song X."/>
            <person name="Adiconis X."/>
            <person name="Fan L."/>
            <person name="Goldberg J.M."/>
            <person name="Levin J.Z."/>
            <person name="Young S."/>
            <person name="Zeng Q."/>
            <person name="Anikster Y."/>
            <person name="Bruce M."/>
            <person name="Wang M."/>
            <person name="Yin C."/>
            <person name="McCallum B."/>
            <person name="Szabo L.J."/>
            <person name="Hulbert S."/>
            <person name="Chen X."/>
            <person name="Fellers J.P."/>
        </authorList>
    </citation>
    <scope>NUCLEOTIDE SEQUENCE</scope>
    <source>
        <strain evidence="3">isolate 1-1 / race 1 (BBBD)</strain>
        <strain evidence="4">Isolate 1-1 / race 1 (BBBD)</strain>
    </source>
</reference>
<reference evidence="2" key="1">
    <citation type="submission" date="2009-11" db="EMBL/GenBank/DDBJ databases">
        <authorList>
            <consortium name="The Broad Institute Genome Sequencing Platform"/>
            <person name="Ward D."/>
            <person name="Feldgarden M."/>
            <person name="Earl A."/>
            <person name="Young S.K."/>
            <person name="Zeng Q."/>
            <person name="Koehrsen M."/>
            <person name="Alvarado L."/>
            <person name="Berlin A."/>
            <person name="Bochicchio J."/>
            <person name="Borenstein D."/>
            <person name="Chapman S.B."/>
            <person name="Chen Z."/>
            <person name="Engels R."/>
            <person name="Freedman E."/>
            <person name="Gellesch M."/>
            <person name="Goldberg J."/>
            <person name="Griggs A."/>
            <person name="Gujja S."/>
            <person name="Heilman E."/>
            <person name="Heiman D."/>
            <person name="Hepburn T."/>
            <person name="Howarth C."/>
            <person name="Jen D."/>
            <person name="Larson L."/>
            <person name="Lewis B."/>
            <person name="Mehta T."/>
            <person name="Park D."/>
            <person name="Pearson M."/>
            <person name="Roberts A."/>
            <person name="Saif S."/>
            <person name="Shea T."/>
            <person name="Shenoy N."/>
            <person name="Sisk P."/>
            <person name="Stolte C."/>
            <person name="Sykes S."/>
            <person name="Thomson T."/>
            <person name="Walk T."/>
            <person name="White J."/>
            <person name="Yandava C."/>
            <person name="Izard J."/>
            <person name="Baranova O.V."/>
            <person name="Blanton J.M."/>
            <person name="Tanner A.C."/>
            <person name="Dewhirst F.E."/>
            <person name="Haas B."/>
            <person name="Nusbaum C."/>
            <person name="Birren B."/>
        </authorList>
    </citation>
    <scope>NUCLEOTIDE SEQUENCE [LARGE SCALE GENOMIC DNA]</scope>
    <source>
        <strain evidence="2">1-1 BBBD Race 1</strain>
    </source>
</reference>
<evidence type="ECO:0000256" key="1">
    <source>
        <dbReference type="SAM" id="MobiDB-lite"/>
    </source>
</evidence>
<evidence type="ECO:0000313" key="3">
    <source>
        <dbReference type="EnsemblFungi" id="PTTG_27167-t43_1-p1"/>
    </source>
</evidence>
<feature type="compositionally biased region" description="Polar residues" evidence="1">
    <location>
        <begin position="89"/>
        <end position="99"/>
    </location>
</feature>
<reference evidence="3" key="4">
    <citation type="submission" date="2025-05" db="UniProtKB">
        <authorList>
            <consortium name="EnsemblFungi"/>
        </authorList>
    </citation>
    <scope>IDENTIFICATION</scope>
    <source>
        <strain evidence="3">isolate 1-1 / race 1 (BBBD)</strain>
    </source>
</reference>
<reference evidence="2" key="2">
    <citation type="submission" date="2016-05" db="EMBL/GenBank/DDBJ databases">
        <title>Comparative analysis highlights variable genome content of wheat rusts and divergence of the mating loci.</title>
        <authorList>
            <person name="Cuomo C.A."/>
            <person name="Bakkeren G."/>
            <person name="Szabo L."/>
            <person name="Khalil H."/>
            <person name="Joly D."/>
            <person name="Goldberg J."/>
            <person name="Young S."/>
            <person name="Zeng Q."/>
            <person name="Fellers J."/>
        </authorList>
    </citation>
    <scope>NUCLEOTIDE SEQUENCE [LARGE SCALE GENOMIC DNA]</scope>
    <source>
        <strain evidence="2">1-1 BBBD Race 1</strain>
    </source>
</reference>
<accession>A0A180GN13</accession>
<feature type="region of interest" description="Disordered" evidence="1">
    <location>
        <begin position="53"/>
        <end position="194"/>
    </location>
</feature>
<feature type="compositionally biased region" description="Pro residues" evidence="1">
    <location>
        <begin position="115"/>
        <end position="127"/>
    </location>
</feature>
<name>A0A180GN13_PUCT1</name>
<gene>
    <name evidence="2" type="ORF">PTTG_27167</name>
</gene>
<dbReference type="VEuPathDB" id="FungiDB:PTTG_27167"/>
<evidence type="ECO:0000313" key="4">
    <source>
        <dbReference type="Proteomes" id="UP000005240"/>
    </source>
</evidence>
<dbReference type="Proteomes" id="UP000005240">
    <property type="component" value="Unassembled WGS sequence"/>
</dbReference>
<organism evidence="2">
    <name type="scientific">Puccinia triticina (isolate 1-1 / race 1 (BBBD))</name>
    <name type="common">Brown leaf rust fungus</name>
    <dbReference type="NCBI Taxonomy" id="630390"/>
    <lineage>
        <taxon>Eukaryota</taxon>
        <taxon>Fungi</taxon>
        <taxon>Dikarya</taxon>
        <taxon>Basidiomycota</taxon>
        <taxon>Pucciniomycotina</taxon>
        <taxon>Pucciniomycetes</taxon>
        <taxon>Pucciniales</taxon>
        <taxon>Pucciniaceae</taxon>
        <taxon>Puccinia</taxon>
    </lineage>
</organism>